<evidence type="ECO:0000313" key="1">
    <source>
        <dbReference type="EMBL" id="WMY76037.1"/>
    </source>
</evidence>
<proteinExistence type="predicted"/>
<organism evidence="1 2">
    <name type="scientific">Buttiauxella selenatireducens</name>
    <dbReference type="NCBI Taxonomy" id="3073902"/>
    <lineage>
        <taxon>Bacteria</taxon>
        <taxon>Pseudomonadati</taxon>
        <taxon>Pseudomonadota</taxon>
        <taxon>Gammaproteobacteria</taxon>
        <taxon>Enterobacterales</taxon>
        <taxon>Enterobacteriaceae</taxon>
        <taxon>Buttiauxella</taxon>
    </lineage>
</organism>
<dbReference type="Proteomes" id="UP001246690">
    <property type="component" value="Chromosome"/>
</dbReference>
<dbReference type="RefSeq" id="WP_309878471.1">
    <property type="nucleotide sequence ID" value="NZ_CP133838.1"/>
</dbReference>
<sequence>MLNKNIINNGKNSELLIIDHWKSLIPGLLQDLVFSRIYLEASSGFKMATKMSFLVSLAGLLLALIRKGQYQHSAIARLSAADDFVDWLPEKQAAQFLPVRCC</sequence>
<reference evidence="1 2" key="1">
    <citation type="submission" date="2023-09" db="EMBL/GenBank/DDBJ databases">
        <title>Buttiauxella selenatireducens sp. nov., isolated from the rhizosphere of Cardamine hupingshanesis.</title>
        <authorList>
            <person name="Zhang S."/>
            <person name="Xu Z."/>
            <person name="Wang H."/>
            <person name="Guo Y."/>
        </authorList>
    </citation>
    <scope>NUCLEOTIDE SEQUENCE [LARGE SCALE GENOMIC DNA]</scope>
    <source>
        <strain evidence="1 2">R73</strain>
    </source>
</reference>
<dbReference type="EMBL" id="CP133838">
    <property type="protein sequence ID" value="WMY76037.1"/>
    <property type="molecule type" value="Genomic_DNA"/>
</dbReference>
<gene>
    <name evidence="1" type="ORF">RHD99_08920</name>
</gene>
<keyword evidence="2" id="KW-1185">Reference proteome</keyword>
<accession>A0ABY9SEV4</accession>
<protein>
    <submittedName>
        <fullName evidence="1">Uncharacterized protein</fullName>
    </submittedName>
</protein>
<evidence type="ECO:0000313" key="2">
    <source>
        <dbReference type="Proteomes" id="UP001246690"/>
    </source>
</evidence>
<name>A0ABY9SEV4_9ENTR</name>